<name>A0ABY6KZU7_9ARAC</name>
<dbReference type="Proteomes" id="UP001235939">
    <property type="component" value="Chromosome 11"/>
</dbReference>
<keyword evidence="2" id="KW-1185">Reference proteome</keyword>
<reference evidence="1 2" key="1">
    <citation type="submission" date="2022-01" db="EMBL/GenBank/DDBJ databases">
        <title>A chromosomal length assembly of Cordylochernes scorpioides.</title>
        <authorList>
            <person name="Zeh D."/>
            <person name="Zeh J."/>
        </authorList>
    </citation>
    <scope>NUCLEOTIDE SEQUENCE [LARGE SCALE GENOMIC DNA]</scope>
    <source>
        <strain evidence="1">IN4F17</strain>
        <tissue evidence="1">Whole Body</tissue>
    </source>
</reference>
<evidence type="ECO:0000313" key="2">
    <source>
        <dbReference type="Proteomes" id="UP001235939"/>
    </source>
</evidence>
<protein>
    <submittedName>
        <fullName evidence="1">Uncharacterized protein</fullName>
    </submittedName>
</protein>
<evidence type="ECO:0000313" key="1">
    <source>
        <dbReference type="EMBL" id="UYV74414.1"/>
    </source>
</evidence>
<proteinExistence type="predicted"/>
<accession>A0ABY6KZU7</accession>
<gene>
    <name evidence="1" type="ORF">LAZ67_11003481</name>
</gene>
<organism evidence="1 2">
    <name type="scientific">Cordylochernes scorpioides</name>
    <dbReference type="NCBI Taxonomy" id="51811"/>
    <lineage>
        <taxon>Eukaryota</taxon>
        <taxon>Metazoa</taxon>
        <taxon>Ecdysozoa</taxon>
        <taxon>Arthropoda</taxon>
        <taxon>Chelicerata</taxon>
        <taxon>Arachnida</taxon>
        <taxon>Pseudoscorpiones</taxon>
        <taxon>Cheliferoidea</taxon>
        <taxon>Chernetidae</taxon>
        <taxon>Cordylochernes</taxon>
    </lineage>
</organism>
<sequence>MSPKEKAAWVAFKEVVSKFLGNYKNPDHKQIIMNNMYKFQTLVKNRMKGSMKTSNICRANIMEDGIRTPTTCLDGISLYTGKYGWIVNNDSMVLCYDPLLESVTSHVGCCHSNASFLPDIT</sequence>
<dbReference type="EMBL" id="CP092873">
    <property type="protein sequence ID" value="UYV74414.1"/>
    <property type="molecule type" value="Genomic_DNA"/>
</dbReference>